<accession>A0A0G4H2U5</accession>
<dbReference type="Gene3D" id="3.80.10.10">
    <property type="entry name" value="Ribonuclease Inhibitor"/>
    <property type="match status" value="2"/>
</dbReference>
<dbReference type="GO" id="GO:0005829">
    <property type="term" value="C:cytosol"/>
    <property type="evidence" value="ECO:0007669"/>
    <property type="project" value="TreeGrafter"/>
</dbReference>
<dbReference type="PANTHER" id="PTHR24113:SF12">
    <property type="entry name" value="RAN GTPASE-ACTIVATING PROTEIN 1"/>
    <property type="match status" value="1"/>
</dbReference>
<keyword evidence="2" id="KW-0433">Leucine-rich repeat</keyword>
<protein>
    <submittedName>
        <fullName evidence="5">Uncharacterized protein</fullName>
    </submittedName>
</protein>
<feature type="region of interest" description="Disordered" evidence="4">
    <location>
        <begin position="37"/>
        <end position="68"/>
    </location>
</feature>
<evidence type="ECO:0000256" key="2">
    <source>
        <dbReference type="ARBA" id="ARBA00022614"/>
    </source>
</evidence>
<dbReference type="GO" id="GO:0031267">
    <property type="term" value="F:small GTPase binding"/>
    <property type="evidence" value="ECO:0007669"/>
    <property type="project" value="TreeGrafter"/>
</dbReference>
<dbReference type="SUPFAM" id="SSF52047">
    <property type="entry name" value="RNI-like"/>
    <property type="match status" value="1"/>
</dbReference>
<dbReference type="GO" id="GO:0005634">
    <property type="term" value="C:nucleus"/>
    <property type="evidence" value="ECO:0007669"/>
    <property type="project" value="TreeGrafter"/>
</dbReference>
<evidence type="ECO:0000313" key="5">
    <source>
        <dbReference type="EMBL" id="CEM37989.1"/>
    </source>
</evidence>
<proteinExistence type="predicted"/>
<feature type="compositionally biased region" description="Basic and acidic residues" evidence="4">
    <location>
        <begin position="47"/>
        <end position="68"/>
    </location>
</feature>
<dbReference type="EMBL" id="CDMZ01001820">
    <property type="protein sequence ID" value="CEM37989.1"/>
    <property type="molecule type" value="Genomic_DNA"/>
</dbReference>
<dbReference type="InterPro" id="IPR032675">
    <property type="entry name" value="LRR_dom_sf"/>
</dbReference>
<evidence type="ECO:0000256" key="3">
    <source>
        <dbReference type="ARBA" id="ARBA00022737"/>
    </source>
</evidence>
<dbReference type="GO" id="GO:0005096">
    <property type="term" value="F:GTPase activator activity"/>
    <property type="evidence" value="ECO:0007669"/>
    <property type="project" value="UniProtKB-KW"/>
</dbReference>
<reference evidence="5" key="1">
    <citation type="submission" date="2014-11" db="EMBL/GenBank/DDBJ databases">
        <authorList>
            <person name="Otto D Thomas"/>
            <person name="Naeem Raeece"/>
        </authorList>
    </citation>
    <scope>NUCLEOTIDE SEQUENCE</scope>
</reference>
<keyword evidence="1" id="KW-0343">GTPase activation</keyword>
<evidence type="ECO:0000256" key="4">
    <source>
        <dbReference type="SAM" id="MobiDB-lite"/>
    </source>
</evidence>
<dbReference type="InterPro" id="IPR001611">
    <property type="entry name" value="Leu-rich_rpt"/>
</dbReference>
<dbReference type="GO" id="GO:0006913">
    <property type="term" value="P:nucleocytoplasmic transport"/>
    <property type="evidence" value="ECO:0007669"/>
    <property type="project" value="TreeGrafter"/>
</dbReference>
<dbReference type="VEuPathDB" id="CryptoDB:Cvel_5613"/>
<gene>
    <name evidence="5" type="ORF">Cvel_5613</name>
</gene>
<dbReference type="InterPro" id="IPR027038">
    <property type="entry name" value="RanGap"/>
</dbReference>
<organism evidence="5">
    <name type="scientific">Chromera velia CCMP2878</name>
    <dbReference type="NCBI Taxonomy" id="1169474"/>
    <lineage>
        <taxon>Eukaryota</taxon>
        <taxon>Sar</taxon>
        <taxon>Alveolata</taxon>
        <taxon>Colpodellida</taxon>
        <taxon>Chromeraceae</taxon>
        <taxon>Chromera</taxon>
    </lineage>
</organism>
<dbReference type="PANTHER" id="PTHR24113">
    <property type="entry name" value="RAN GTPASE-ACTIVATING PROTEIN 1"/>
    <property type="match status" value="1"/>
</dbReference>
<evidence type="ECO:0000256" key="1">
    <source>
        <dbReference type="ARBA" id="ARBA00022468"/>
    </source>
</evidence>
<name>A0A0G4H2U5_9ALVE</name>
<sequence length="751" mass="81315">MGVHTLRQGRLMTPSTVMRTRSADILLLATTQPSVSIHHPVQMNRNGGEHHEGGRSKGDERKDAEAENLKEETARWQNMNKAFFVILKHTGLSAQMLSGLAKDRNSFGAAWLLIWIYSKNYAFCKVSVAPPQAIDLSGARGLTPENIFLFLAFLPVSVDDMKLDASAVKGPALPLFVQFFKRLQAVREGEGGRRDHPSHVSIGSRIARIFSHTLRRHRPDQMVVRVGEGGPGLRKFSFAGNRLGTEGVQALVGALRNHEPSSLRSLDLERTGLNGEELAILCKGLNQKSHLSLETLNLSGIRLRAPAMQTLSCVLCAASLPSLRVLLLKECQMRNPEIEELGSVLGRGDLPNLETLDLEWNCFTSLESFSKCLRGDKNPFLKNLNLVTLGVARSASWAAAFFHDLGSPGFPPLENVQIHINTVEEDDLPENAKDGVLRELAAGRHPAVRTLSLDVNARQLTLFLRQLSVSFEGLDVNLDVRGGDGEQIEEALKLVGNAVETGRLRTLRRFTASSVSRGSAGLESVMAGVVASQEGLPELLELDLSISNVGGMVGALGTALKSGKLRKLSKINLWMSSLTSDGMRRFAKAVRGGALYGVSFLELCYNSDVEEEAWTEFMHAVAESSEGAPTLRYLGLSSTNAEKVGGSVLSALASGKLPLLEGVGPQSSFLLDEEGVQRFSEAVRRGRFPTLLKKLKLGLKVPGLRFDSLITAIAENEKGLPSFVASLNLTGGWACWRGGTGFSCGKSGGVV</sequence>
<dbReference type="PhylomeDB" id="A0A0G4H2U5"/>
<keyword evidence="3" id="KW-0677">Repeat</keyword>
<dbReference type="AlphaFoldDB" id="A0A0G4H2U5"/>
<dbReference type="GO" id="GO:0048471">
    <property type="term" value="C:perinuclear region of cytoplasm"/>
    <property type="evidence" value="ECO:0007669"/>
    <property type="project" value="TreeGrafter"/>
</dbReference>
<dbReference type="PROSITE" id="PS51450">
    <property type="entry name" value="LRR"/>
    <property type="match status" value="1"/>
</dbReference>